<gene>
    <name evidence="6" type="ORF">PRK78_004286</name>
</gene>
<feature type="binding site" evidence="4">
    <location>
        <position position="244"/>
    </location>
    <ligand>
        <name>Zn(2+)</name>
        <dbReference type="ChEBI" id="CHEBI:29105"/>
    </ligand>
</feature>
<dbReference type="Pfam" id="PF02146">
    <property type="entry name" value="SIR2"/>
    <property type="match status" value="1"/>
</dbReference>
<keyword evidence="7" id="KW-1185">Reference proteome</keyword>
<dbReference type="PANTHER" id="PTHR47651:SF17">
    <property type="entry name" value="DEACETYLASE SIRTUIN-TYPE DOMAIN-CONTAINING PROTEIN"/>
    <property type="match status" value="1"/>
</dbReference>
<dbReference type="Gene3D" id="3.40.50.1220">
    <property type="entry name" value="TPP-binding domain"/>
    <property type="match status" value="1"/>
</dbReference>
<keyword evidence="2" id="KW-0808">Transferase</keyword>
<dbReference type="PROSITE" id="PS50305">
    <property type="entry name" value="SIRTUIN"/>
    <property type="match status" value="1"/>
</dbReference>
<evidence type="ECO:0000313" key="7">
    <source>
        <dbReference type="Proteomes" id="UP001219355"/>
    </source>
</evidence>
<name>A0AAF0DIC6_9EURO</name>
<dbReference type="Gene3D" id="3.30.1600.10">
    <property type="entry name" value="SIR2/SIRT2 'Small Domain"/>
    <property type="match status" value="1"/>
</dbReference>
<protein>
    <recommendedName>
        <fullName evidence="5">Deacetylase sirtuin-type domain-containing protein</fullName>
    </recommendedName>
</protein>
<evidence type="ECO:0000256" key="4">
    <source>
        <dbReference type="PROSITE-ProRule" id="PRU00236"/>
    </source>
</evidence>
<dbReference type="GO" id="GO:0046872">
    <property type="term" value="F:metal ion binding"/>
    <property type="evidence" value="ECO:0007669"/>
    <property type="project" value="UniProtKB-KW"/>
</dbReference>
<dbReference type="InterPro" id="IPR026590">
    <property type="entry name" value="Ssirtuin_cat_dom"/>
</dbReference>
<evidence type="ECO:0000313" key="6">
    <source>
        <dbReference type="EMBL" id="WEW58818.1"/>
    </source>
</evidence>
<keyword evidence="4" id="KW-0862">Zinc</keyword>
<keyword evidence="4" id="KW-0479">Metal-binding</keyword>
<dbReference type="Proteomes" id="UP001219355">
    <property type="component" value="Chromosome 2"/>
</dbReference>
<proteinExistence type="inferred from homology"/>
<dbReference type="SUPFAM" id="SSF52467">
    <property type="entry name" value="DHS-like NAD/FAD-binding domain"/>
    <property type="match status" value="1"/>
</dbReference>
<keyword evidence="3" id="KW-0520">NAD</keyword>
<organism evidence="6 7">
    <name type="scientific">Emydomyces testavorans</name>
    <dbReference type="NCBI Taxonomy" id="2070801"/>
    <lineage>
        <taxon>Eukaryota</taxon>
        <taxon>Fungi</taxon>
        <taxon>Dikarya</taxon>
        <taxon>Ascomycota</taxon>
        <taxon>Pezizomycotina</taxon>
        <taxon>Eurotiomycetes</taxon>
        <taxon>Eurotiomycetidae</taxon>
        <taxon>Onygenales</taxon>
        <taxon>Nannizziopsiaceae</taxon>
        <taxon>Emydomyces</taxon>
    </lineage>
</organism>
<feature type="binding site" evidence="4">
    <location>
        <position position="169"/>
    </location>
    <ligand>
        <name>Zn(2+)</name>
        <dbReference type="ChEBI" id="CHEBI:29105"/>
    </ligand>
</feature>
<dbReference type="PANTHER" id="PTHR47651">
    <property type="entry name" value="NAD-DEPENDENT HISTONE DEACETYLASE HST4"/>
    <property type="match status" value="1"/>
</dbReference>
<feature type="active site" description="Proton acceptor" evidence="4">
    <location>
        <position position="161"/>
    </location>
</feature>
<evidence type="ECO:0000256" key="1">
    <source>
        <dbReference type="ARBA" id="ARBA00006924"/>
    </source>
</evidence>
<feature type="domain" description="Deacetylase sirtuin-type" evidence="5">
    <location>
        <begin position="34"/>
        <end position="365"/>
    </location>
</feature>
<dbReference type="GO" id="GO:0070403">
    <property type="term" value="F:NAD+ binding"/>
    <property type="evidence" value="ECO:0007669"/>
    <property type="project" value="InterPro"/>
</dbReference>
<dbReference type="InterPro" id="IPR003000">
    <property type="entry name" value="Sirtuin"/>
</dbReference>
<evidence type="ECO:0000259" key="5">
    <source>
        <dbReference type="PROSITE" id="PS50305"/>
    </source>
</evidence>
<dbReference type="GO" id="GO:0016740">
    <property type="term" value="F:transferase activity"/>
    <property type="evidence" value="ECO:0007669"/>
    <property type="project" value="UniProtKB-KW"/>
</dbReference>
<evidence type="ECO:0000256" key="3">
    <source>
        <dbReference type="ARBA" id="ARBA00023027"/>
    </source>
</evidence>
<feature type="binding site" evidence="4">
    <location>
        <position position="241"/>
    </location>
    <ligand>
        <name>Zn(2+)</name>
        <dbReference type="ChEBI" id="CHEBI:29105"/>
    </ligand>
</feature>
<evidence type="ECO:0000256" key="2">
    <source>
        <dbReference type="ARBA" id="ARBA00022679"/>
    </source>
</evidence>
<dbReference type="InterPro" id="IPR029035">
    <property type="entry name" value="DHS-like_NAD/FAD-binding_dom"/>
</dbReference>
<feature type="binding site" evidence="4">
    <location>
        <position position="172"/>
    </location>
    <ligand>
        <name>Zn(2+)</name>
        <dbReference type="ChEBI" id="CHEBI:29105"/>
    </ligand>
</feature>
<accession>A0AAF0DIC6</accession>
<sequence>MTKRLRIPFTTPFSPPIIFPSSANTLSGAVDAVTAFFSAPPSPLLRGTDVGSNAQTVLLTGAGISVASGLSDYRGENGTYRRNSSYRPIYFHEFVTLHEARKRYWARSFIGFPTLRDSRPNTTHFSIAELGRKGYISSVITQNVDSFHSIAHPHIPVLELHGYLRSVVCVNCHHRMPREKFQESLLSLNPAWAEFLARIVETGALKTDVVEERREKGLRVNPDGDVDIPNAHYSTFRYPPCPHCLVTPPLRPDGTRGIVEAESDGAWSPRSNAGILKPAVVMFGESVDETTKTAAEEAIDEAGKLLVMGSSLATFSAWRLVERAQNRGMSIGILNVGGVRNEAGLFEGAHEHVLPMTRTRETRATLRFGELEGTIQSLRVILSEMVNPALYESWR</sequence>
<comment type="similarity">
    <text evidence="1">Belongs to the sirtuin family. Class I subfamily.</text>
</comment>
<reference evidence="6" key="1">
    <citation type="submission" date="2023-03" db="EMBL/GenBank/DDBJ databases">
        <title>Emydomyces testavorans Genome Sequence.</title>
        <authorList>
            <person name="Hoyer L."/>
        </authorList>
    </citation>
    <scope>NUCLEOTIDE SEQUENCE</scope>
    <source>
        <strain evidence="6">16-2883</strain>
    </source>
</reference>
<dbReference type="InterPro" id="IPR026591">
    <property type="entry name" value="Sirtuin_cat_small_dom_sf"/>
</dbReference>
<dbReference type="EMBL" id="CP120628">
    <property type="protein sequence ID" value="WEW58818.1"/>
    <property type="molecule type" value="Genomic_DNA"/>
</dbReference>
<dbReference type="AlphaFoldDB" id="A0AAF0DIC6"/>